<proteinExistence type="predicted"/>
<dbReference type="HOGENOM" id="CLU_165032_0_0_1"/>
<evidence type="ECO:0000313" key="1">
    <source>
        <dbReference type="EMBL" id="KEH22583.1"/>
    </source>
</evidence>
<dbReference type="AlphaFoldDB" id="A0A072U0A5"/>
<dbReference type="Proteomes" id="UP000002051">
    <property type="component" value="Unassembled WGS sequence"/>
</dbReference>
<reference evidence="1 3" key="2">
    <citation type="journal article" date="2014" name="BMC Genomics">
        <title>An improved genome release (version Mt4.0) for the model legume Medicago truncatula.</title>
        <authorList>
            <person name="Tang H."/>
            <person name="Krishnakumar V."/>
            <person name="Bidwell S."/>
            <person name="Rosen B."/>
            <person name="Chan A."/>
            <person name="Zhou S."/>
            <person name="Gentzbittel L."/>
            <person name="Childs K.L."/>
            <person name="Yandell M."/>
            <person name="Gundlach H."/>
            <person name="Mayer K.F."/>
            <person name="Schwartz D.C."/>
            <person name="Town C.D."/>
        </authorList>
    </citation>
    <scope>GENOME REANNOTATION</scope>
    <source>
        <strain evidence="1">A17</strain>
        <strain evidence="2 3">cv. Jemalong A17</strain>
    </source>
</reference>
<sequence>MNVKLHGHAELSQYKILDLFVIQYILESRNINIDLYKGDNIYALGSIKISRQKSNCRHEYYHGKHRVLEDHCSCGLDRGFVVIVIPVFRFQLSDFTLRDDEDSKEEDEDDEHLHHISGFFHF</sequence>
<dbReference type="EnsemblPlants" id="KEH22583">
    <property type="protein sequence ID" value="KEH22583"/>
    <property type="gene ID" value="MTR_7g055837"/>
</dbReference>
<accession>A0A072U0A5</accession>
<organism evidence="1 3">
    <name type="scientific">Medicago truncatula</name>
    <name type="common">Barrel medic</name>
    <name type="synonym">Medicago tribuloides</name>
    <dbReference type="NCBI Taxonomy" id="3880"/>
    <lineage>
        <taxon>Eukaryota</taxon>
        <taxon>Viridiplantae</taxon>
        <taxon>Streptophyta</taxon>
        <taxon>Embryophyta</taxon>
        <taxon>Tracheophyta</taxon>
        <taxon>Spermatophyta</taxon>
        <taxon>Magnoliopsida</taxon>
        <taxon>eudicotyledons</taxon>
        <taxon>Gunneridae</taxon>
        <taxon>Pentapetalae</taxon>
        <taxon>rosids</taxon>
        <taxon>fabids</taxon>
        <taxon>Fabales</taxon>
        <taxon>Fabaceae</taxon>
        <taxon>Papilionoideae</taxon>
        <taxon>50 kb inversion clade</taxon>
        <taxon>NPAAA clade</taxon>
        <taxon>Hologalegina</taxon>
        <taxon>IRL clade</taxon>
        <taxon>Trifolieae</taxon>
        <taxon>Medicago</taxon>
    </lineage>
</organism>
<protein>
    <submittedName>
        <fullName evidence="1 2">Uncharacterized protein</fullName>
    </submittedName>
</protein>
<gene>
    <name evidence="1" type="ordered locus">MTR_7g055837</name>
</gene>
<keyword evidence="3" id="KW-1185">Reference proteome</keyword>
<dbReference type="EMBL" id="CM001223">
    <property type="protein sequence ID" value="KEH22583.1"/>
    <property type="molecule type" value="Genomic_DNA"/>
</dbReference>
<evidence type="ECO:0000313" key="3">
    <source>
        <dbReference type="Proteomes" id="UP000002051"/>
    </source>
</evidence>
<name>A0A072U0A5_MEDTR</name>
<evidence type="ECO:0000313" key="2">
    <source>
        <dbReference type="EnsemblPlants" id="KEH22583"/>
    </source>
</evidence>
<reference evidence="2" key="3">
    <citation type="submission" date="2015-04" db="UniProtKB">
        <authorList>
            <consortium name="EnsemblPlants"/>
        </authorList>
    </citation>
    <scope>IDENTIFICATION</scope>
    <source>
        <strain evidence="2">cv. Jemalong A17</strain>
    </source>
</reference>
<reference evidence="1 3" key="1">
    <citation type="journal article" date="2011" name="Nature">
        <title>The Medicago genome provides insight into the evolution of rhizobial symbioses.</title>
        <authorList>
            <person name="Young N.D."/>
            <person name="Debelle F."/>
            <person name="Oldroyd G.E."/>
            <person name="Geurts R."/>
            <person name="Cannon S.B."/>
            <person name="Udvardi M.K."/>
            <person name="Benedito V.A."/>
            <person name="Mayer K.F."/>
            <person name="Gouzy J."/>
            <person name="Schoof H."/>
            <person name="Van de Peer Y."/>
            <person name="Proost S."/>
            <person name="Cook D.R."/>
            <person name="Meyers B.C."/>
            <person name="Spannagl M."/>
            <person name="Cheung F."/>
            <person name="De Mita S."/>
            <person name="Krishnakumar V."/>
            <person name="Gundlach H."/>
            <person name="Zhou S."/>
            <person name="Mudge J."/>
            <person name="Bharti A.K."/>
            <person name="Murray J.D."/>
            <person name="Naoumkina M.A."/>
            <person name="Rosen B."/>
            <person name="Silverstein K.A."/>
            <person name="Tang H."/>
            <person name="Rombauts S."/>
            <person name="Zhao P.X."/>
            <person name="Zhou P."/>
            <person name="Barbe V."/>
            <person name="Bardou P."/>
            <person name="Bechner M."/>
            <person name="Bellec A."/>
            <person name="Berger A."/>
            <person name="Berges H."/>
            <person name="Bidwell S."/>
            <person name="Bisseling T."/>
            <person name="Choisne N."/>
            <person name="Couloux A."/>
            <person name="Denny R."/>
            <person name="Deshpande S."/>
            <person name="Dai X."/>
            <person name="Doyle J.J."/>
            <person name="Dudez A.M."/>
            <person name="Farmer A.D."/>
            <person name="Fouteau S."/>
            <person name="Franken C."/>
            <person name="Gibelin C."/>
            <person name="Gish J."/>
            <person name="Goldstein S."/>
            <person name="Gonzalez A.J."/>
            <person name="Green P.J."/>
            <person name="Hallab A."/>
            <person name="Hartog M."/>
            <person name="Hua A."/>
            <person name="Humphray S.J."/>
            <person name="Jeong D.H."/>
            <person name="Jing Y."/>
            <person name="Jocker A."/>
            <person name="Kenton S.M."/>
            <person name="Kim D.J."/>
            <person name="Klee K."/>
            <person name="Lai H."/>
            <person name="Lang C."/>
            <person name="Lin S."/>
            <person name="Macmil S.L."/>
            <person name="Magdelenat G."/>
            <person name="Matthews L."/>
            <person name="McCorrison J."/>
            <person name="Monaghan E.L."/>
            <person name="Mun J.H."/>
            <person name="Najar F.Z."/>
            <person name="Nicholson C."/>
            <person name="Noirot C."/>
            <person name="O'Bleness M."/>
            <person name="Paule C.R."/>
            <person name="Poulain J."/>
            <person name="Prion F."/>
            <person name="Qin B."/>
            <person name="Qu C."/>
            <person name="Retzel E.F."/>
            <person name="Riddle C."/>
            <person name="Sallet E."/>
            <person name="Samain S."/>
            <person name="Samson N."/>
            <person name="Sanders I."/>
            <person name="Saurat O."/>
            <person name="Scarpelli C."/>
            <person name="Schiex T."/>
            <person name="Segurens B."/>
            <person name="Severin A.J."/>
            <person name="Sherrier D.J."/>
            <person name="Shi R."/>
            <person name="Sims S."/>
            <person name="Singer S.R."/>
            <person name="Sinharoy S."/>
            <person name="Sterck L."/>
            <person name="Viollet A."/>
            <person name="Wang B.B."/>
            <person name="Wang K."/>
            <person name="Wang M."/>
            <person name="Wang X."/>
            <person name="Warfsmann J."/>
            <person name="Weissenbach J."/>
            <person name="White D.D."/>
            <person name="White J.D."/>
            <person name="Wiley G.B."/>
            <person name="Wincker P."/>
            <person name="Xing Y."/>
            <person name="Yang L."/>
            <person name="Yao Z."/>
            <person name="Ying F."/>
            <person name="Zhai J."/>
            <person name="Zhou L."/>
            <person name="Zuber A."/>
            <person name="Denarie J."/>
            <person name="Dixon R.A."/>
            <person name="May G.D."/>
            <person name="Schwartz D.C."/>
            <person name="Rogers J."/>
            <person name="Quetier F."/>
            <person name="Town C.D."/>
            <person name="Roe B.A."/>
        </authorList>
    </citation>
    <scope>NUCLEOTIDE SEQUENCE [LARGE SCALE GENOMIC DNA]</scope>
    <source>
        <strain evidence="1">A17</strain>
        <strain evidence="2 3">cv. Jemalong A17</strain>
    </source>
</reference>